<keyword evidence="2" id="KW-0813">Transport</keyword>
<protein>
    <submittedName>
        <fullName evidence="6">ATP-binding cassette domain-containing protein</fullName>
    </submittedName>
</protein>
<dbReference type="Pfam" id="PF00005">
    <property type="entry name" value="ABC_tran"/>
    <property type="match status" value="1"/>
</dbReference>
<evidence type="ECO:0000256" key="4">
    <source>
        <dbReference type="ARBA" id="ARBA00022840"/>
    </source>
</evidence>
<dbReference type="RefSeq" id="WP_163633412.1">
    <property type="nucleotide sequence ID" value="NZ_JAAAMI010000001.1"/>
</dbReference>
<dbReference type="InterPro" id="IPR027417">
    <property type="entry name" value="P-loop_NTPase"/>
</dbReference>
<dbReference type="Gene3D" id="3.40.50.300">
    <property type="entry name" value="P-loop containing nucleotide triphosphate hydrolases"/>
    <property type="match status" value="1"/>
</dbReference>
<feature type="domain" description="ABC transporter" evidence="5">
    <location>
        <begin position="4"/>
        <end position="232"/>
    </location>
</feature>
<accession>A0A6I5KNY0</accession>
<gene>
    <name evidence="6" type="ORF">GTK07_04530</name>
</gene>
<comment type="caution">
    <text evidence="6">The sequence shown here is derived from an EMBL/GenBank/DDBJ whole genome shotgun (WGS) entry which is preliminary data.</text>
</comment>
<dbReference type="AlphaFoldDB" id="A0A6I5KNY0"/>
<sequence>MSSLQITNLVHHFSANDMVLDNINLEVPEGSIYGFLGPNGAGKTTTLKLILGLLKKQQGTITLFGKPLEKNHIDILKRVGSLIESPSLYGHLTAHENLNLLQKVYQCPKTNIQEVLDLVGLAHTGKKKAGQFSLGMKQRLSIAIALLHDPSLLILDEPTNGLDPNGMIEIRELLLKLNKEKGITIIISSHLLAEIERLVTHIGIINKGKLMFEGTLGELREKQQQLLSVILETDDNEKATRIIADNDLTPCMEEGRIVLPAISKDTVAKINRQLVANGLEVYEIKAVRNDLEAIFMDFIKN</sequence>
<keyword evidence="4 6" id="KW-0067">ATP-binding</keyword>
<dbReference type="GO" id="GO:0016887">
    <property type="term" value="F:ATP hydrolysis activity"/>
    <property type="evidence" value="ECO:0007669"/>
    <property type="project" value="InterPro"/>
</dbReference>
<comment type="similarity">
    <text evidence="1">Belongs to the ABC transporter superfamily.</text>
</comment>
<evidence type="ECO:0000259" key="5">
    <source>
        <dbReference type="PROSITE" id="PS50893"/>
    </source>
</evidence>
<dbReference type="GO" id="GO:0005524">
    <property type="term" value="F:ATP binding"/>
    <property type="evidence" value="ECO:0007669"/>
    <property type="project" value="UniProtKB-KW"/>
</dbReference>
<keyword evidence="3" id="KW-0547">Nucleotide-binding</keyword>
<dbReference type="PROSITE" id="PS50893">
    <property type="entry name" value="ABC_TRANSPORTER_2"/>
    <property type="match status" value="1"/>
</dbReference>
<dbReference type="SMART" id="SM00382">
    <property type="entry name" value="AAA"/>
    <property type="match status" value="1"/>
</dbReference>
<reference evidence="6 7" key="1">
    <citation type="submission" date="2020-01" db="EMBL/GenBank/DDBJ databases">
        <title>Muricauda sediminis sp.nov. 40Bstr401.</title>
        <authorList>
            <person name="Xue Z."/>
            <person name="Zhu S."/>
            <person name="Ren N."/>
            <person name="Chen T."/>
            <person name="Chen X."/>
            <person name="Chen J."/>
            <person name="Yang J."/>
        </authorList>
    </citation>
    <scope>NUCLEOTIDE SEQUENCE [LARGE SCALE GENOMIC DNA]</scope>
    <source>
        <strain evidence="6 7">40Bstr401</strain>
    </source>
</reference>
<dbReference type="PANTHER" id="PTHR43335:SF4">
    <property type="entry name" value="ABC TRANSPORTER, ATP-BINDING PROTEIN"/>
    <property type="match status" value="1"/>
</dbReference>
<dbReference type="InterPro" id="IPR017871">
    <property type="entry name" value="ABC_transporter-like_CS"/>
</dbReference>
<organism evidence="6 7">
    <name type="scientific">Flagellimonas sediminis</name>
    <dbReference type="NCBI Taxonomy" id="2696468"/>
    <lineage>
        <taxon>Bacteria</taxon>
        <taxon>Pseudomonadati</taxon>
        <taxon>Bacteroidota</taxon>
        <taxon>Flavobacteriia</taxon>
        <taxon>Flavobacteriales</taxon>
        <taxon>Flavobacteriaceae</taxon>
        <taxon>Flagellimonas</taxon>
    </lineage>
</organism>
<evidence type="ECO:0000256" key="3">
    <source>
        <dbReference type="ARBA" id="ARBA00022741"/>
    </source>
</evidence>
<keyword evidence="7" id="KW-1185">Reference proteome</keyword>
<dbReference type="EMBL" id="JAAAMI010000001">
    <property type="protein sequence ID" value="NDV42584.1"/>
    <property type="molecule type" value="Genomic_DNA"/>
</dbReference>
<evidence type="ECO:0000313" key="7">
    <source>
        <dbReference type="Proteomes" id="UP000468707"/>
    </source>
</evidence>
<proteinExistence type="inferred from homology"/>
<evidence type="ECO:0000313" key="6">
    <source>
        <dbReference type="EMBL" id="NDV42584.1"/>
    </source>
</evidence>
<dbReference type="PANTHER" id="PTHR43335">
    <property type="entry name" value="ABC TRANSPORTER, ATP-BINDING PROTEIN"/>
    <property type="match status" value="1"/>
</dbReference>
<name>A0A6I5KNY0_9FLAO</name>
<dbReference type="Proteomes" id="UP000468707">
    <property type="component" value="Unassembled WGS sequence"/>
</dbReference>
<dbReference type="PROSITE" id="PS00211">
    <property type="entry name" value="ABC_TRANSPORTER_1"/>
    <property type="match status" value="1"/>
</dbReference>
<dbReference type="InterPro" id="IPR003439">
    <property type="entry name" value="ABC_transporter-like_ATP-bd"/>
</dbReference>
<dbReference type="InterPro" id="IPR003593">
    <property type="entry name" value="AAA+_ATPase"/>
</dbReference>
<evidence type="ECO:0000256" key="2">
    <source>
        <dbReference type="ARBA" id="ARBA00022448"/>
    </source>
</evidence>
<evidence type="ECO:0000256" key="1">
    <source>
        <dbReference type="ARBA" id="ARBA00005417"/>
    </source>
</evidence>
<dbReference type="SUPFAM" id="SSF52540">
    <property type="entry name" value="P-loop containing nucleoside triphosphate hydrolases"/>
    <property type="match status" value="1"/>
</dbReference>